<evidence type="ECO:0000313" key="2">
    <source>
        <dbReference type="Proteomes" id="UP000789366"/>
    </source>
</evidence>
<reference evidence="1" key="1">
    <citation type="submission" date="2021-06" db="EMBL/GenBank/DDBJ databases">
        <authorList>
            <person name="Kallberg Y."/>
            <person name="Tangrot J."/>
            <person name="Rosling A."/>
        </authorList>
    </citation>
    <scope>NUCLEOTIDE SEQUENCE</scope>
    <source>
        <strain evidence="1">28 12/20/2015</strain>
    </source>
</reference>
<sequence length="211" mass="25614">MWVIIGIKEYEIPTNIQTQLENAIEVVNKLLEHQEDKEYFQNYLQNILEVLERKEDKEYFLKFFKKIDNQFDYFTKFEKKDLKFSNYFNQMIYLIFMILSDLANLQTKVFSSIERLNNINLENTQQYEINLSFSKIDEWINDCINIIDKSRKVHEDYSKLIENIEDCFFFFEIQEEILTKIHDIKTNLLNNSKEIDKPKVRRLLSSSKEKS</sequence>
<keyword evidence="2" id="KW-1185">Reference proteome</keyword>
<gene>
    <name evidence="1" type="ORF">SPELUC_LOCUS1785</name>
</gene>
<proteinExistence type="predicted"/>
<organism evidence="1 2">
    <name type="scientific">Cetraspora pellucida</name>
    <dbReference type="NCBI Taxonomy" id="1433469"/>
    <lineage>
        <taxon>Eukaryota</taxon>
        <taxon>Fungi</taxon>
        <taxon>Fungi incertae sedis</taxon>
        <taxon>Mucoromycota</taxon>
        <taxon>Glomeromycotina</taxon>
        <taxon>Glomeromycetes</taxon>
        <taxon>Diversisporales</taxon>
        <taxon>Gigasporaceae</taxon>
        <taxon>Cetraspora</taxon>
    </lineage>
</organism>
<protein>
    <submittedName>
        <fullName evidence="1">4017_t:CDS:1</fullName>
    </submittedName>
</protein>
<dbReference type="Proteomes" id="UP000789366">
    <property type="component" value="Unassembled WGS sequence"/>
</dbReference>
<accession>A0ACA9KHI0</accession>
<name>A0ACA9KHI0_9GLOM</name>
<comment type="caution">
    <text evidence="1">The sequence shown here is derived from an EMBL/GenBank/DDBJ whole genome shotgun (WGS) entry which is preliminary data.</text>
</comment>
<dbReference type="EMBL" id="CAJVPW010001026">
    <property type="protein sequence ID" value="CAG8473037.1"/>
    <property type="molecule type" value="Genomic_DNA"/>
</dbReference>
<evidence type="ECO:0000313" key="1">
    <source>
        <dbReference type="EMBL" id="CAG8473037.1"/>
    </source>
</evidence>